<name>A0A179BB42_ACIFR</name>
<dbReference type="SUPFAM" id="SSF52200">
    <property type="entry name" value="Toll/Interleukin receptor TIR domain"/>
    <property type="match status" value="1"/>
</dbReference>
<sequence length="363" mass="41331">MNQYALIPKIPPALRRLRRHYEIKGDPALVSIIDSAQVYVERCTEYDNWNGGTFGHDVFLFVPENIMDLIDLDQQASVFERLRDDLNKATPEVENEYVHAVYVKISDEMGPQFQASISFTGKPQIIPERTGLWKTNNLRIFLSHRDKHKGVAHRLAEALEPFGISSFVAHDAIKPMREWEKEILNALMTMEVMVVLLTDDFHESEWTNQEIGFALGKGIPIICIKAGTTDPCGFIGSKQALKAPYDDISAAAPKIHRVLINEIGQEGRLKEILIESFISSPNYIETMERLERLTHTADRLTDKEFERIKEGYAGNPQLYSCAGIHNRGNWFKRYLESATGKKLEFNIGEIIELIPSAENKLPF</sequence>
<dbReference type="RefSeq" id="WP_064219653.1">
    <property type="nucleotide sequence ID" value="NZ_LVXZ01000148.1"/>
</dbReference>
<dbReference type="EMBL" id="LVXZ01000148">
    <property type="protein sequence ID" value="OAP88937.1"/>
    <property type="molecule type" value="Genomic_DNA"/>
</dbReference>
<evidence type="ECO:0000259" key="1">
    <source>
        <dbReference type="PROSITE" id="PS50104"/>
    </source>
</evidence>
<organism evidence="2 3">
    <name type="scientific">Acidithiobacillus ferrooxidans</name>
    <name type="common">Thiobacillus ferrooxidans</name>
    <dbReference type="NCBI Taxonomy" id="920"/>
    <lineage>
        <taxon>Bacteria</taxon>
        <taxon>Pseudomonadati</taxon>
        <taxon>Pseudomonadota</taxon>
        <taxon>Acidithiobacillia</taxon>
        <taxon>Acidithiobacillales</taxon>
        <taxon>Acidithiobacillaceae</taxon>
        <taxon>Acidithiobacillus</taxon>
    </lineage>
</organism>
<dbReference type="Proteomes" id="UP000078302">
    <property type="component" value="Unassembled WGS sequence"/>
</dbReference>
<dbReference type="InterPro" id="IPR000157">
    <property type="entry name" value="TIR_dom"/>
</dbReference>
<accession>A0A179BB42</accession>
<dbReference type="InterPro" id="IPR035897">
    <property type="entry name" value="Toll_tir_struct_dom_sf"/>
</dbReference>
<dbReference type="GO" id="GO:0007165">
    <property type="term" value="P:signal transduction"/>
    <property type="evidence" value="ECO:0007669"/>
    <property type="project" value="InterPro"/>
</dbReference>
<keyword evidence="3" id="KW-1185">Reference proteome</keyword>
<dbReference type="AlphaFoldDB" id="A0A179BB42"/>
<protein>
    <recommendedName>
        <fullName evidence="1">TIR domain-containing protein</fullName>
    </recommendedName>
</protein>
<feature type="domain" description="TIR" evidence="1">
    <location>
        <begin position="136"/>
        <end position="263"/>
    </location>
</feature>
<evidence type="ECO:0000313" key="3">
    <source>
        <dbReference type="Proteomes" id="UP000078302"/>
    </source>
</evidence>
<comment type="caution">
    <text evidence="2">The sequence shown here is derived from an EMBL/GenBank/DDBJ whole genome shotgun (WGS) entry which is preliminary data.</text>
</comment>
<gene>
    <name evidence="2" type="ORF">A4H96_11070</name>
</gene>
<evidence type="ECO:0000313" key="2">
    <source>
        <dbReference type="EMBL" id="OAP88937.1"/>
    </source>
</evidence>
<reference evidence="2 3" key="1">
    <citation type="submission" date="2016-04" db="EMBL/GenBank/DDBJ databases">
        <title>Acidithiobacillus ferrooxidans genome sequencing and assembly.</title>
        <authorList>
            <person name="Zhou Z."/>
        </authorList>
    </citation>
    <scope>NUCLEOTIDE SEQUENCE [LARGE SCALE GENOMIC DNA]</scope>
    <source>
        <strain evidence="2 3">BY0502</strain>
    </source>
</reference>
<dbReference type="Pfam" id="PF13676">
    <property type="entry name" value="TIR_2"/>
    <property type="match status" value="1"/>
</dbReference>
<dbReference type="OrthoDB" id="344630at2"/>
<dbReference type="PROSITE" id="PS50104">
    <property type="entry name" value="TIR"/>
    <property type="match status" value="1"/>
</dbReference>
<proteinExistence type="predicted"/>
<dbReference type="Gene3D" id="3.40.50.10140">
    <property type="entry name" value="Toll/interleukin-1 receptor homology (TIR) domain"/>
    <property type="match status" value="1"/>
</dbReference>